<dbReference type="AlphaFoldDB" id="A0A1V4K0X4"/>
<evidence type="ECO:0000313" key="1">
    <source>
        <dbReference type="EMBL" id="OPJ77537.1"/>
    </source>
</evidence>
<sequence length="109" mass="12286">MLSSLVSVYLQEGNIKVAAKSLRQQLPVSCVPLASVEPHSYQWSDTNPRLPPVVRISNTGLQLHQDWTLRRAAVDPESWLSSELVLPVNVSGNVKRFWYVHFQFALTEG</sequence>
<accession>A0A1V4K0X4</accession>
<keyword evidence="2" id="KW-1185">Reference proteome</keyword>
<reference evidence="1 2" key="1">
    <citation type="submission" date="2016-02" db="EMBL/GenBank/DDBJ databases">
        <title>Band-tailed pigeon sequencing and assembly.</title>
        <authorList>
            <person name="Soares A.E."/>
            <person name="Novak B.J."/>
            <person name="Rice E.S."/>
            <person name="O'Connell B."/>
            <person name="Chang D."/>
            <person name="Weber S."/>
            <person name="Shapiro B."/>
        </authorList>
    </citation>
    <scope>NUCLEOTIDE SEQUENCE [LARGE SCALE GENOMIC DNA]</scope>
    <source>
        <strain evidence="1">BTP2013</strain>
        <tissue evidence="1">Blood</tissue>
    </source>
</reference>
<organism evidence="1 2">
    <name type="scientific">Patagioenas fasciata monilis</name>
    <dbReference type="NCBI Taxonomy" id="372326"/>
    <lineage>
        <taxon>Eukaryota</taxon>
        <taxon>Metazoa</taxon>
        <taxon>Chordata</taxon>
        <taxon>Craniata</taxon>
        <taxon>Vertebrata</taxon>
        <taxon>Euteleostomi</taxon>
        <taxon>Archelosauria</taxon>
        <taxon>Archosauria</taxon>
        <taxon>Dinosauria</taxon>
        <taxon>Saurischia</taxon>
        <taxon>Theropoda</taxon>
        <taxon>Coelurosauria</taxon>
        <taxon>Aves</taxon>
        <taxon>Neognathae</taxon>
        <taxon>Neoaves</taxon>
        <taxon>Columbimorphae</taxon>
        <taxon>Columbiformes</taxon>
        <taxon>Columbidae</taxon>
        <taxon>Patagioenas</taxon>
    </lineage>
</organism>
<dbReference type="EMBL" id="LSYS01005418">
    <property type="protein sequence ID" value="OPJ77537.1"/>
    <property type="molecule type" value="Genomic_DNA"/>
</dbReference>
<name>A0A1V4K0X4_PATFA</name>
<proteinExistence type="predicted"/>
<comment type="caution">
    <text evidence="1">The sequence shown here is derived from an EMBL/GenBank/DDBJ whole genome shotgun (WGS) entry which is preliminary data.</text>
</comment>
<protein>
    <submittedName>
        <fullName evidence="1">Uncharacterized protein</fullName>
    </submittedName>
</protein>
<gene>
    <name evidence="1" type="ORF">AV530_019788</name>
</gene>
<dbReference type="Proteomes" id="UP000190648">
    <property type="component" value="Unassembled WGS sequence"/>
</dbReference>
<evidence type="ECO:0000313" key="2">
    <source>
        <dbReference type="Proteomes" id="UP000190648"/>
    </source>
</evidence>